<dbReference type="Pfam" id="PF00682">
    <property type="entry name" value="HMGL-like"/>
    <property type="match status" value="1"/>
</dbReference>
<name>A0A7S1XA72_9RHOD</name>
<dbReference type="InterPro" id="IPR043594">
    <property type="entry name" value="HMGL"/>
</dbReference>
<dbReference type="InterPro" id="IPR000891">
    <property type="entry name" value="PYR_CT"/>
</dbReference>
<dbReference type="InterPro" id="IPR013785">
    <property type="entry name" value="Aldolase_TIM"/>
</dbReference>
<sequence length="322" mass="34731">MRVVRRAWRQWTERDTSHKVPPPWMLPEAVQVIEVGPRDGLQSEPDPIRTQDKIWLVDALAQRGRMQDIEVTAFVSPKAIPQLADASEVMAGIQRVQGARYSALVPNMKGLEAAMEAKVSSVAVFTAASETFTRKNIRCSIAESLKRYEQVARAARDSGVPVRGYVSCVVGCPYEGPIAPTQVASVSAALIDLGCYQISLGDTIGCGTPLTIRAMVQEVKRLVPAELLAAHFHDTAGQALDNVFVAMEEGLTTVDSAVGGLGGCPYAPGAPGNLSTEKLLDALDRAQIEANSGLLDRSELRKIGEHVQQFIISKRRGSMGLI</sequence>
<keyword evidence="5" id="KW-0456">Lyase</keyword>
<dbReference type="SUPFAM" id="SSF51569">
    <property type="entry name" value="Aldolase"/>
    <property type="match status" value="1"/>
</dbReference>
<evidence type="ECO:0000259" key="7">
    <source>
        <dbReference type="PROSITE" id="PS50991"/>
    </source>
</evidence>
<reference evidence="8" key="1">
    <citation type="submission" date="2021-01" db="EMBL/GenBank/DDBJ databases">
        <authorList>
            <person name="Corre E."/>
            <person name="Pelletier E."/>
            <person name="Niang G."/>
            <person name="Scheremetjew M."/>
            <person name="Finn R."/>
            <person name="Kale V."/>
            <person name="Holt S."/>
            <person name="Cochrane G."/>
            <person name="Meng A."/>
            <person name="Brown T."/>
            <person name="Cohen L."/>
        </authorList>
    </citation>
    <scope>NUCLEOTIDE SEQUENCE</scope>
    <source>
        <strain evidence="8">SAG 36.94</strain>
    </source>
</reference>
<protein>
    <recommendedName>
        <fullName evidence="3">hydroxymethylglutaryl-CoA lyase</fullName>
        <ecNumber evidence="3">4.1.3.4</ecNumber>
    </recommendedName>
</protein>
<evidence type="ECO:0000256" key="3">
    <source>
        <dbReference type="ARBA" id="ARBA00012910"/>
    </source>
</evidence>
<dbReference type="PANTHER" id="PTHR42738:SF7">
    <property type="entry name" value="HYDROXYMETHYLGLUTARYL-COA LYASE"/>
    <property type="match status" value="1"/>
</dbReference>
<comment type="pathway">
    <text evidence="1">Metabolic intermediate metabolism; (S)-3-hydroxy-3-methylglutaryl-CoA degradation; acetoacetate from (S)-3-hydroxy-3-methylglutaryl-CoA: step 1/1.</text>
</comment>
<gene>
    <name evidence="8" type="ORF">CCAE0312_LOCUS1163</name>
</gene>
<dbReference type="UniPathway" id="UPA00896">
    <property type="reaction ID" value="UER00863"/>
</dbReference>
<evidence type="ECO:0000256" key="4">
    <source>
        <dbReference type="ARBA" id="ARBA00022723"/>
    </source>
</evidence>
<dbReference type="Gene3D" id="3.20.20.70">
    <property type="entry name" value="Aldolase class I"/>
    <property type="match status" value="1"/>
</dbReference>
<evidence type="ECO:0000313" key="8">
    <source>
        <dbReference type="EMBL" id="CAD9225381.1"/>
    </source>
</evidence>
<dbReference type="GO" id="GO:0046951">
    <property type="term" value="P:ketone body biosynthetic process"/>
    <property type="evidence" value="ECO:0007669"/>
    <property type="project" value="TreeGrafter"/>
</dbReference>
<proteinExistence type="inferred from homology"/>
<dbReference type="AlphaFoldDB" id="A0A7S1XA72"/>
<evidence type="ECO:0000256" key="5">
    <source>
        <dbReference type="ARBA" id="ARBA00023239"/>
    </source>
</evidence>
<dbReference type="FunFam" id="3.20.20.70:FF:000071">
    <property type="entry name" value="Hydroxymethylglutaryl-CoA lyase"/>
    <property type="match status" value="1"/>
</dbReference>
<dbReference type="CDD" id="cd07938">
    <property type="entry name" value="DRE_TIM_HMGL"/>
    <property type="match status" value="1"/>
</dbReference>
<accession>A0A7S1XA72</accession>
<comment type="similarity">
    <text evidence="2">Belongs to the HMG-CoA lyase family.</text>
</comment>
<dbReference type="GO" id="GO:0006552">
    <property type="term" value="P:L-leucine catabolic process"/>
    <property type="evidence" value="ECO:0007669"/>
    <property type="project" value="TreeGrafter"/>
</dbReference>
<dbReference type="PROSITE" id="PS50991">
    <property type="entry name" value="PYR_CT"/>
    <property type="match status" value="1"/>
</dbReference>
<keyword evidence="4" id="KW-0479">Metal-binding</keyword>
<dbReference type="EMBL" id="HBGH01002164">
    <property type="protein sequence ID" value="CAD9225381.1"/>
    <property type="molecule type" value="Transcribed_RNA"/>
</dbReference>
<evidence type="ECO:0000256" key="6">
    <source>
        <dbReference type="ARBA" id="ARBA00049877"/>
    </source>
</evidence>
<dbReference type="GO" id="GO:0004419">
    <property type="term" value="F:hydroxymethylglutaryl-CoA lyase activity"/>
    <property type="evidence" value="ECO:0007669"/>
    <property type="project" value="UniProtKB-EC"/>
</dbReference>
<dbReference type="EC" id="4.1.3.4" evidence="3"/>
<dbReference type="GO" id="GO:0046872">
    <property type="term" value="F:metal ion binding"/>
    <property type="evidence" value="ECO:0007669"/>
    <property type="project" value="UniProtKB-KW"/>
</dbReference>
<dbReference type="PANTHER" id="PTHR42738">
    <property type="entry name" value="HYDROXYMETHYLGLUTARYL-COA LYASE"/>
    <property type="match status" value="1"/>
</dbReference>
<dbReference type="NCBIfam" id="NF004283">
    <property type="entry name" value="PRK05692.1"/>
    <property type="match status" value="1"/>
</dbReference>
<comment type="catalytic activity">
    <reaction evidence="6">
        <text>(3S)-3-hydroxy-3-methylglutaryl-CoA = acetoacetate + acetyl-CoA</text>
        <dbReference type="Rhea" id="RHEA:24404"/>
        <dbReference type="ChEBI" id="CHEBI:13705"/>
        <dbReference type="ChEBI" id="CHEBI:43074"/>
        <dbReference type="ChEBI" id="CHEBI:57288"/>
        <dbReference type="EC" id="4.1.3.4"/>
    </reaction>
</comment>
<organism evidence="8">
    <name type="scientific">Compsopogon caeruleus</name>
    <dbReference type="NCBI Taxonomy" id="31354"/>
    <lineage>
        <taxon>Eukaryota</taxon>
        <taxon>Rhodophyta</taxon>
        <taxon>Compsopogonophyceae</taxon>
        <taxon>Compsopogonales</taxon>
        <taxon>Compsopogonaceae</taxon>
        <taxon>Compsopogon</taxon>
    </lineage>
</organism>
<evidence type="ECO:0000256" key="1">
    <source>
        <dbReference type="ARBA" id="ARBA00005143"/>
    </source>
</evidence>
<feature type="domain" description="Pyruvate carboxyltransferase" evidence="7">
    <location>
        <begin position="30"/>
        <end position="296"/>
    </location>
</feature>
<evidence type="ECO:0000256" key="2">
    <source>
        <dbReference type="ARBA" id="ARBA00009405"/>
    </source>
</evidence>